<accession>A0ABP1FYR2</accession>
<feature type="region of interest" description="Disordered" evidence="9">
    <location>
        <begin position="348"/>
        <end position="433"/>
    </location>
</feature>
<comment type="subcellular location">
    <subcellularLocation>
        <location evidence="1">Membrane</location>
        <topology evidence="1">Multi-pass membrane protein</topology>
    </subcellularLocation>
</comment>
<organism evidence="12 13">
    <name type="scientific">Coccomyxa viridis</name>
    <dbReference type="NCBI Taxonomy" id="1274662"/>
    <lineage>
        <taxon>Eukaryota</taxon>
        <taxon>Viridiplantae</taxon>
        <taxon>Chlorophyta</taxon>
        <taxon>core chlorophytes</taxon>
        <taxon>Trebouxiophyceae</taxon>
        <taxon>Trebouxiophyceae incertae sedis</taxon>
        <taxon>Coccomyxaceae</taxon>
        <taxon>Coccomyxa</taxon>
    </lineage>
</organism>
<proteinExistence type="inferred from homology"/>
<evidence type="ECO:0000313" key="12">
    <source>
        <dbReference type="EMBL" id="CAL5223650.1"/>
    </source>
</evidence>
<evidence type="ECO:0000256" key="1">
    <source>
        <dbReference type="ARBA" id="ARBA00004141"/>
    </source>
</evidence>
<name>A0ABP1FYR2_9CHLO</name>
<keyword evidence="4 10" id="KW-0812">Transmembrane</keyword>
<evidence type="ECO:0000256" key="8">
    <source>
        <dbReference type="ARBA" id="ARBA00023136"/>
    </source>
</evidence>
<evidence type="ECO:0000256" key="6">
    <source>
        <dbReference type="ARBA" id="ARBA00022989"/>
    </source>
</evidence>
<evidence type="ECO:0000256" key="5">
    <source>
        <dbReference type="ARBA" id="ARBA00022919"/>
    </source>
</evidence>
<evidence type="ECO:0000256" key="2">
    <source>
        <dbReference type="ARBA" id="ARBA00005441"/>
    </source>
</evidence>
<feature type="transmembrane region" description="Helical" evidence="10">
    <location>
        <begin position="223"/>
        <end position="241"/>
    </location>
</feature>
<keyword evidence="6 10" id="KW-1133">Transmembrane helix</keyword>
<comment type="caution">
    <text evidence="12">The sequence shown here is derived from an EMBL/GenBank/DDBJ whole genome shotgun (WGS) entry which is preliminary data.</text>
</comment>
<comment type="similarity">
    <text evidence="2">Belongs to the sphingomyelin synthase family.</text>
</comment>
<dbReference type="Pfam" id="PF14360">
    <property type="entry name" value="PAP2_C"/>
    <property type="match status" value="1"/>
</dbReference>
<dbReference type="InterPro" id="IPR045221">
    <property type="entry name" value="Sphingomyelin_synth-like"/>
</dbReference>
<reference evidence="12 13" key="1">
    <citation type="submission" date="2024-06" db="EMBL/GenBank/DDBJ databases">
        <authorList>
            <person name="Kraege A."/>
            <person name="Thomma B."/>
        </authorList>
    </citation>
    <scope>NUCLEOTIDE SEQUENCE [LARGE SCALE GENOMIC DNA]</scope>
</reference>
<keyword evidence="7" id="KW-0443">Lipid metabolism</keyword>
<gene>
    <name evidence="12" type="primary">g6194</name>
    <name evidence="12" type="ORF">VP750_LOCUS5309</name>
</gene>
<keyword evidence="5" id="KW-0746">Sphingolipid metabolism</keyword>
<feature type="domain" description="Sphingomyelin synthase-like" evidence="11">
    <location>
        <begin position="172"/>
        <end position="240"/>
    </location>
</feature>
<evidence type="ECO:0000256" key="10">
    <source>
        <dbReference type="SAM" id="Phobius"/>
    </source>
</evidence>
<evidence type="ECO:0000313" key="13">
    <source>
        <dbReference type="Proteomes" id="UP001497392"/>
    </source>
</evidence>
<dbReference type="PANTHER" id="PTHR21290:SF62">
    <property type="entry name" value="PHOSPHATIDYLINOSITOL:CERAMIDE INOSITOLPHOSPHOTRANSFERASE 1-RELATED"/>
    <property type="match status" value="1"/>
</dbReference>
<evidence type="ECO:0000256" key="4">
    <source>
        <dbReference type="ARBA" id="ARBA00022692"/>
    </source>
</evidence>
<evidence type="ECO:0000256" key="7">
    <source>
        <dbReference type="ARBA" id="ARBA00023098"/>
    </source>
</evidence>
<evidence type="ECO:0000256" key="3">
    <source>
        <dbReference type="ARBA" id="ARBA00022679"/>
    </source>
</evidence>
<dbReference type="EMBL" id="CAXHTA020000009">
    <property type="protein sequence ID" value="CAL5223650.1"/>
    <property type="molecule type" value="Genomic_DNA"/>
</dbReference>
<evidence type="ECO:0000256" key="9">
    <source>
        <dbReference type="SAM" id="MobiDB-lite"/>
    </source>
</evidence>
<dbReference type="InterPro" id="IPR025749">
    <property type="entry name" value="Sphingomyelin_synth-like_dom"/>
</dbReference>
<keyword evidence="8 10" id="KW-0472">Membrane</keyword>
<feature type="transmembrane region" description="Helical" evidence="10">
    <location>
        <begin position="199"/>
        <end position="217"/>
    </location>
</feature>
<protein>
    <submittedName>
        <fullName evidence="12">G6194 protein</fullName>
    </submittedName>
</protein>
<keyword evidence="3" id="KW-0808">Transferase</keyword>
<keyword evidence="13" id="KW-1185">Reference proteome</keyword>
<dbReference type="PANTHER" id="PTHR21290">
    <property type="entry name" value="SPHINGOMYELIN SYNTHETASE"/>
    <property type="match status" value="1"/>
</dbReference>
<feature type="transmembrane region" description="Helical" evidence="10">
    <location>
        <begin position="82"/>
        <end position="102"/>
    </location>
</feature>
<sequence>MWSCGSPIKSLWRRISLEFLVELPLLKARWRSILLGAVFQYVHAMSTQLAHRMHRPMMEPLHDIGFDLLPELGLENAWISELIFTSLFVAFILWTFSPFVFLKKRFYTTHLYSQLLSVLVVCQMLRIISFTVTQLPGPNYHCRGGEPTAVREMPEQWWGHLVVDIRRQATHGCGDLLFSSHTIFALSGMMTYNEYGTHLATKVIGWVAVALMSVLIVASRKHYTVDVVIAWYVVPLVYWTLQRHFNTKRRFSDSATSLDELAGEEDVEMGLPLKGVALAEGYRDHGSASPGESVKGHALYGAPRAGTVIGMIANGLNGSHGSSTPPCGFSAHGERLLVSALARLGLHVSPSSSNHGSGGPGTPARSSSGGADDCQSLRKGSPLSSIRTRLVGQADTGQSGMQRDEDSSDWGVRNASESPASSSGSGQNALSCSTGVQACWIS</sequence>
<dbReference type="Proteomes" id="UP001497392">
    <property type="component" value="Unassembled WGS sequence"/>
</dbReference>
<feature type="compositionally biased region" description="Low complexity" evidence="9">
    <location>
        <begin position="415"/>
        <end position="426"/>
    </location>
</feature>
<evidence type="ECO:0000259" key="11">
    <source>
        <dbReference type="Pfam" id="PF14360"/>
    </source>
</evidence>